<reference evidence="2 3" key="1">
    <citation type="journal article" date="2019" name="Int. J. Syst. Evol. Microbiol.">
        <title>The Global Catalogue of Microorganisms (GCM) 10K type strain sequencing project: providing services to taxonomists for standard genome sequencing and annotation.</title>
        <authorList>
            <consortium name="The Broad Institute Genomics Platform"/>
            <consortium name="The Broad Institute Genome Sequencing Center for Infectious Disease"/>
            <person name="Wu L."/>
            <person name="Ma J."/>
        </authorList>
    </citation>
    <scope>NUCLEOTIDE SEQUENCE [LARGE SCALE GENOMIC DNA]</scope>
    <source>
        <strain evidence="2 3">JCM 13250</strain>
    </source>
</reference>
<name>A0ABN2M319_9ACTN</name>
<proteinExistence type="predicted"/>
<evidence type="ECO:0000313" key="2">
    <source>
        <dbReference type="EMBL" id="GAA1807355.1"/>
    </source>
</evidence>
<dbReference type="InterPro" id="IPR003737">
    <property type="entry name" value="GlcNAc_PI_deacetylase-related"/>
</dbReference>
<comment type="caution">
    <text evidence="2">The sequence shown here is derived from an EMBL/GenBank/DDBJ whole genome shotgun (WGS) entry which is preliminary data.</text>
</comment>
<evidence type="ECO:0000313" key="3">
    <source>
        <dbReference type="Proteomes" id="UP001500218"/>
    </source>
</evidence>
<dbReference type="PANTHER" id="PTHR12993:SF28">
    <property type="entry name" value="LMBE FAMILY PROTEIN"/>
    <property type="match status" value="1"/>
</dbReference>
<dbReference type="PANTHER" id="PTHR12993">
    <property type="entry name" value="N-ACETYLGLUCOSAMINYL-PHOSPHATIDYLINOSITOL DE-N-ACETYLASE-RELATED"/>
    <property type="match status" value="1"/>
</dbReference>
<evidence type="ECO:0000256" key="1">
    <source>
        <dbReference type="ARBA" id="ARBA00022833"/>
    </source>
</evidence>
<gene>
    <name evidence="2" type="ORF">GCM10009682_31510</name>
</gene>
<dbReference type="EMBL" id="BAAALT010000086">
    <property type="protein sequence ID" value="GAA1807355.1"/>
    <property type="molecule type" value="Genomic_DNA"/>
</dbReference>
<dbReference type="Proteomes" id="UP001500218">
    <property type="component" value="Unassembled WGS sequence"/>
</dbReference>
<keyword evidence="1" id="KW-0862">Zinc</keyword>
<dbReference type="InterPro" id="IPR024078">
    <property type="entry name" value="LmbE-like_dom_sf"/>
</dbReference>
<dbReference type="SUPFAM" id="SSF102588">
    <property type="entry name" value="LmbE-like"/>
    <property type="match status" value="1"/>
</dbReference>
<organism evidence="2 3">
    <name type="scientific">Luedemannella flava</name>
    <dbReference type="NCBI Taxonomy" id="349316"/>
    <lineage>
        <taxon>Bacteria</taxon>
        <taxon>Bacillati</taxon>
        <taxon>Actinomycetota</taxon>
        <taxon>Actinomycetes</taxon>
        <taxon>Micromonosporales</taxon>
        <taxon>Micromonosporaceae</taxon>
        <taxon>Luedemannella</taxon>
    </lineage>
</organism>
<accession>A0ABN2M319</accession>
<protein>
    <submittedName>
        <fullName evidence="2">PIG-L family deacetylase</fullName>
    </submittedName>
</protein>
<dbReference type="RefSeq" id="WP_344131736.1">
    <property type="nucleotide sequence ID" value="NZ_BAAALT010000086.1"/>
</dbReference>
<sequence length="256" mass="27205">MRELLPALPENWERCLVVAAHPDDIEYGAASAVARWTAQGRTVTYLLATRGEAGIDGMHPEQAAVVREAEERAGAAEVGVDVVEFLDHRDGMVEGGLALRRDIARVIRRHRPEIMVTGAFSVRMVGGLTNQADHRVVGLAALDAARDAGNRWIFPELLEEEGLEPWGGVRLVAVAGAETPTHGVDVTGEPLQRGIASLAAHAEYTAGLGGGGFDPAPFLTWIAEGSGYALGVEQAVLFDVHELIPSGPPPWVSTAD</sequence>
<dbReference type="Pfam" id="PF02585">
    <property type="entry name" value="PIG-L"/>
    <property type="match status" value="1"/>
</dbReference>
<dbReference type="Gene3D" id="3.40.50.10320">
    <property type="entry name" value="LmbE-like"/>
    <property type="match status" value="1"/>
</dbReference>
<keyword evidence="3" id="KW-1185">Reference proteome</keyword>